<feature type="region of interest" description="Disordered" evidence="3">
    <location>
        <begin position="439"/>
        <end position="488"/>
    </location>
</feature>
<proteinExistence type="predicted"/>
<evidence type="ECO:0000256" key="3">
    <source>
        <dbReference type="SAM" id="MobiDB-lite"/>
    </source>
</evidence>
<feature type="compositionally biased region" description="Acidic residues" evidence="3">
    <location>
        <begin position="257"/>
        <end position="274"/>
    </location>
</feature>
<organism evidence="5 6">
    <name type="scientific">Bathycoccus prasinos</name>
    <dbReference type="NCBI Taxonomy" id="41875"/>
    <lineage>
        <taxon>Eukaryota</taxon>
        <taxon>Viridiplantae</taxon>
        <taxon>Chlorophyta</taxon>
        <taxon>Mamiellophyceae</taxon>
        <taxon>Mamiellales</taxon>
        <taxon>Bathycoccaceae</taxon>
        <taxon>Bathycoccus</taxon>
    </lineage>
</organism>
<dbReference type="InterPro" id="IPR013809">
    <property type="entry name" value="ENTH"/>
</dbReference>
<dbReference type="KEGG" id="bpg:Bathy10g00370"/>
<accession>K8EJ33</accession>
<feature type="compositionally biased region" description="Low complexity" evidence="3">
    <location>
        <begin position="457"/>
        <end position="469"/>
    </location>
</feature>
<feature type="compositionally biased region" description="Basic and acidic residues" evidence="3">
    <location>
        <begin position="50"/>
        <end position="60"/>
    </location>
</feature>
<evidence type="ECO:0000313" key="6">
    <source>
        <dbReference type="Proteomes" id="UP000198341"/>
    </source>
</evidence>
<dbReference type="GO" id="GO:0005768">
    <property type="term" value="C:endosome"/>
    <property type="evidence" value="ECO:0007669"/>
    <property type="project" value="TreeGrafter"/>
</dbReference>
<protein>
    <submittedName>
        <fullName evidence="5">Clathrin interactor 1</fullName>
    </submittedName>
</protein>
<dbReference type="AlphaFoldDB" id="K8EJ33"/>
<feature type="compositionally biased region" description="Polar residues" evidence="3">
    <location>
        <begin position="191"/>
        <end position="216"/>
    </location>
</feature>
<comment type="subcellular location">
    <subcellularLocation>
        <location evidence="1">Cytoplasmic vesicle</location>
        <location evidence="1">Clathrin-coated vesicle</location>
    </subcellularLocation>
</comment>
<keyword evidence="2" id="KW-0968">Cytoplasmic vesicle</keyword>
<feature type="compositionally biased region" description="Polar residues" evidence="3">
    <location>
        <begin position="335"/>
        <end position="352"/>
    </location>
</feature>
<dbReference type="PROSITE" id="PS50942">
    <property type="entry name" value="ENTH"/>
    <property type="match status" value="1"/>
</dbReference>
<keyword evidence="6" id="KW-1185">Reference proteome</keyword>
<reference evidence="5 6" key="1">
    <citation type="submission" date="2011-10" db="EMBL/GenBank/DDBJ databases">
        <authorList>
            <person name="Genoscope - CEA"/>
        </authorList>
    </citation>
    <scope>NUCLEOTIDE SEQUENCE [LARGE SCALE GENOMIC DNA]</scope>
    <source>
        <strain evidence="5 6">RCC 1105</strain>
    </source>
</reference>
<dbReference type="GO" id="GO:0006897">
    <property type="term" value="P:endocytosis"/>
    <property type="evidence" value="ECO:0007669"/>
    <property type="project" value="TreeGrafter"/>
</dbReference>
<dbReference type="Gene3D" id="1.25.40.90">
    <property type="match status" value="1"/>
</dbReference>
<dbReference type="GeneID" id="19013114"/>
<dbReference type="PANTHER" id="PTHR12276:SF45">
    <property type="entry name" value="CLATHRIN INTERACTOR 1"/>
    <property type="match status" value="1"/>
</dbReference>
<evidence type="ECO:0000313" key="5">
    <source>
        <dbReference type="EMBL" id="CCO17999.1"/>
    </source>
</evidence>
<dbReference type="InterPro" id="IPR008942">
    <property type="entry name" value="ENTH_VHS"/>
</dbReference>
<dbReference type="Proteomes" id="UP000198341">
    <property type="component" value="Chromosome 10"/>
</dbReference>
<dbReference type="GO" id="GO:0030125">
    <property type="term" value="C:clathrin vesicle coat"/>
    <property type="evidence" value="ECO:0007669"/>
    <property type="project" value="TreeGrafter"/>
</dbReference>
<feature type="compositionally biased region" description="Polar residues" evidence="3">
    <location>
        <begin position="245"/>
        <end position="254"/>
    </location>
</feature>
<feature type="compositionally biased region" description="Gly residues" evidence="3">
    <location>
        <begin position="358"/>
        <end position="370"/>
    </location>
</feature>
<dbReference type="eggNOG" id="KOG2056">
    <property type="taxonomic scope" value="Eukaryota"/>
</dbReference>
<dbReference type="OrthoDB" id="4033880at2759"/>
<dbReference type="SMART" id="SM00273">
    <property type="entry name" value="ENTH"/>
    <property type="match status" value="1"/>
</dbReference>
<feature type="region of interest" description="Disordered" evidence="3">
    <location>
        <begin position="335"/>
        <end position="385"/>
    </location>
</feature>
<dbReference type="SUPFAM" id="SSF48464">
    <property type="entry name" value="ENTH/VHS domain"/>
    <property type="match status" value="1"/>
</dbReference>
<dbReference type="PANTHER" id="PTHR12276">
    <property type="entry name" value="EPSIN/ENT-RELATED"/>
    <property type="match status" value="1"/>
</dbReference>
<feature type="region of interest" description="Disordered" evidence="3">
    <location>
        <begin position="50"/>
        <end position="72"/>
    </location>
</feature>
<feature type="compositionally biased region" description="Low complexity" evidence="3">
    <location>
        <begin position="371"/>
        <end position="381"/>
    </location>
</feature>
<feature type="compositionally biased region" description="Low complexity" evidence="3">
    <location>
        <begin position="218"/>
        <end position="237"/>
    </location>
</feature>
<dbReference type="STRING" id="41875.K8EJ33"/>
<feature type="domain" description="ENTH" evidence="4">
    <location>
        <begin position="17"/>
        <end position="170"/>
    </location>
</feature>
<dbReference type="CDD" id="cd03571">
    <property type="entry name" value="ENTH"/>
    <property type="match status" value="1"/>
</dbReference>
<evidence type="ECO:0000256" key="2">
    <source>
        <dbReference type="ARBA" id="ARBA00023329"/>
    </source>
</evidence>
<sequence length="488" mass="52966">MDFLPHALQQKVRKGVYALKGLSECEQLVLESTDKEKWGPHGEQLKSLAEKTVAEEEGVRGRGGNNNNNNNEESDTRIILRVLFENRLKKRDLEWRLCYKALTVIDYLIANGSETIVREIQRRIGRDLQPLKTFEHRDPEKGRDEGINIRQKVTNMIALLEDPERVREVREKARMNRGKYSGMSNADLKASSRNRNSANDTYNNRATYNNNDSATRVATPTTTSAIASPSATTPAPKSKNDGAHSGTSAMSNVLNAFEDDKDDDEDDDDGDNDEFMTGGGNQRSKGPPTFVPKVVIRDTPIQRPPNSAGFSATLKPPPRGGNAFVNANNTNLFFESRPAGNTQKPTTASPTISLDELLGGGSGGGGGGGATNTNQSSSTGTPYQSAEDLFGFEANVSKPTPQQPTTRAPLTPAPAAAIDDLFFGMETTPTAPIAQPAVMPKQQHVDPFSDFAASTPSKINFSSNNNSNNRNKKLDPLDALDFGSLGLK</sequence>
<evidence type="ECO:0000259" key="4">
    <source>
        <dbReference type="PROSITE" id="PS50942"/>
    </source>
</evidence>
<evidence type="ECO:0000256" key="1">
    <source>
        <dbReference type="ARBA" id="ARBA00004132"/>
    </source>
</evidence>
<feature type="region of interest" description="Disordered" evidence="3">
    <location>
        <begin position="173"/>
        <end position="291"/>
    </location>
</feature>
<dbReference type="Pfam" id="PF01417">
    <property type="entry name" value="ENTH"/>
    <property type="match status" value="1"/>
</dbReference>
<gene>
    <name evidence="5" type="ordered locus">Bathy10g00370</name>
</gene>
<dbReference type="GO" id="GO:0030276">
    <property type="term" value="F:clathrin binding"/>
    <property type="evidence" value="ECO:0007669"/>
    <property type="project" value="TreeGrafter"/>
</dbReference>
<dbReference type="GO" id="GO:0005543">
    <property type="term" value="F:phospholipid binding"/>
    <property type="evidence" value="ECO:0007669"/>
    <property type="project" value="TreeGrafter"/>
</dbReference>
<dbReference type="GO" id="GO:0005886">
    <property type="term" value="C:plasma membrane"/>
    <property type="evidence" value="ECO:0007669"/>
    <property type="project" value="TreeGrafter"/>
</dbReference>
<name>K8EJ33_9CHLO</name>
<dbReference type="RefSeq" id="XP_007510466.1">
    <property type="nucleotide sequence ID" value="XM_007510404.1"/>
</dbReference>
<dbReference type="EMBL" id="FO082269">
    <property type="protein sequence ID" value="CCO17999.1"/>
    <property type="molecule type" value="Genomic_DNA"/>
</dbReference>